<evidence type="ECO:0000256" key="1">
    <source>
        <dbReference type="SAM" id="SignalP"/>
    </source>
</evidence>
<feature type="signal peptide" evidence="1">
    <location>
        <begin position="1"/>
        <end position="33"/>
    </location>
</feature>
<keyword evidence="1" id="KW-0732">Signal</keyword>
<organism evidence="3 4">
    <name type="scientific">Hoeflea marina</name>
    <dbReference type="NCBI Taxonomy" id="274592"/>
    <lineage>
        <taxon>Bacteria</taxon>
        <taxon>Pseudomonadati</taxon>
        <taxon>Pseudomonadota</taxon>
        <taxon>Alphaproteobacteria</taxon>
        <taxon>Hyphomicrobiales</taxon>
        <taxon>Rhizobiaceae</taxon>
        <taxon>Hoeflea</taxon>
    </lineage>
</organism>
<gene>
    <name evidence="3" type="ORF">DFR52_101538</name>
</gene>
<evidence type="ECO:0000313" key="3">
    <source>
        <dbReference type="EMBL" id="PWW03849.1"/>
    </source>
</evidence>
<evidence type="ECO:0000259" key="2">
    <source>
        <dbReference type="PROSITE" id="PS50983"/>
    </source>
</evidence>
<dbReference type="Proteomes" id="UP000246352">
    <property type="component" value="Unassembled WGS sequence"/>
</dbReference>
<dbReference type="AlphaFoldDB" id="A0A317PRQ6"/>
<dbReference type="EMBL" id="QGTR01000001">
    <property type="protein sequence ID" value="PWW03849.1"/>
    <property type="molecule type" value="Genomic_DNA"/>
</dbReference>
<keyword evidence="4" id="KW-1185">Reference proteome</keyword>
<protein>
    <submittedName>
        <fullName evidence="3">Iron complex transport system substrate-binding protein</fullName>
    </submittedName>
</protein>
<dbReference type="InterPro" id="IPR002491">
    <property type="entry name" value="ABC_transptr_periplasmic_BD"/>
</dbReference>
<dbReference type="PANTHER" id="PTHR30535:SF4">
    <property type="entry name" value="HEMIN-BINDING PERIPLASMIC PROTEIN HMUT"/>
    <property type="match status" value="1"/>
</dbReference>
<dbReference type="SUPFAM" id="SSF53807">
    <property type="entry name" value="Helical backbone' metal receptor"/>
    <property type="match status" value="1"/>
</dbReference>
<dbReference type="Pfam" id="PF01497">
    <property type="entry name" value="Peripla_BP_2"/>
    <property type="match status" value="1"/>
</dbReference>
<feature type="domain" description="Fe/B12 periplasmic-binding" evidence="2">
    <location>
        <begin position="39"/>
        <end position="293"/>
    </location>
</feature>
<sequence>MRPGPGMFAFMRAVLRVGLFVAAALALASQARAGEAPARIIAIGGSVTEIVYALGGQERLVARDTTSTFPPEALDLPDVGYIRALSAEGVIGLAPDLIIALEGAGPPEVMAVIRESGIALAEIPDGYDAAAISTKIRAVGRALGLEAKAEILACTVDAAIARAAGAAASADRPRALFILSMQGGRIMAAGADTHADGIIRLAGGDNVMAGISGYKPVSDEAVMAAAPDVVVMMDRTGDHAISDEMLFAHPALSSSPAASAHAVVRLDGMKLLGFGPRTAEAIAELSDKMRLAARVAN</sequence>
<proteinExistence type="predicted"/>
<accession>A0A317PRQ6</accession>
<dbReference type="PANTHER" id="PTHR30535">
    <property type="entry name" value="VITAMIN B12-BINDING PROTEIN"/>
    <property type="match status" value="1"/>
</dbReference>
<dbReference type="PROSITE" id="PS50983">
    <property type="entry name" value="FE_B12_PBP"/>
    <property type="match status" value="1"/>
</dbReference>
<evidence type="ECO:0000313" key="4">
    <source>
        <dbReference type="Proteomes" id="UP000246352"/>
    </source>
</evidence>
<reference evidence="3 4" key="1">
    <citation type="submission" date="2018-05" db="EMBL/GenBank/DDBJ databases">
        <title>Genomic Encyclopedia of Type Strains, Phase IV (KMG-IV): sequencing the most valuable type-strain genomes for metagenomic binning, comparative biology and taxonomic classification.</title>
        <authorList>
            <person name="Goeker M."/>
        </authorList>
    </citation>
    <scope>NUCLEOTIDE SEQUENCE [LARGE SCALE GENOMIC DNA]</scope>
    <source>
        <strain evidence="3 4">DSM 16791</strain>
    </source>
</reference>
<name>A0A317PRQ6_9HYPH</name>
<comment type="caution">
    <text evidence="3">The sequence shown here is derived from an EMBL/GenBank/DDBJ whole genome shotgun (WGS) entry which is preliminary data.</text>
</comment>
<dbReference type="InterPro" id="IPR050902">
    <property type="entry name" value="ABC_Transporter_SBP"/>
</dbReference>
<feature type="chain" id="PRO_5016356017" evidence="1">
    <location>
        <begin position="34"/>
        <end position="297"/>
    </location>
</feature>
<dbReference type="Gene3D" id="3.40.50.1980">
    <property type="entry name" value="Nitrogenase molybdenum iron protein domain"/>
    <property type="match status" value="2"/>
</dbReference>